<reference evidence="1" key="1">
    <citation type="submission" date="2020-11" db="EMBL/GenBank/DDBJ databases">
        <title>Nocardioides sp. CBS4Y-1, whole genome shotgun sequence.</title>
        <authorList>
            <person name="Tuo L."/>
        </authorList>
    </citation>
    <scope>NUCLEOTIDE SEQUENCE</scope>
    <source>
        <strain evidence="1">CBS4Y-1</strain>
    </source>
</reference>
<dbReference type="Gene3D" id="3.20.20.60">
    <property type="entry name" value="Phosphoenolpyruvate-binding domains"/>
    <property type="match status" value="1"/>
</dbReference>
<dbReference type="AlphaFoldDB" id="A0A930UYM5"/>
<dbReference type="InterPro" id="IPR015813">
    <property type="entry name" value="Pyrv/PenolPyrv_kinase-like_dom"/>
</dbReference>
<name>A0A930UYM5_9ACTN</name>
<dbReference type="Pfam" id="PF13714">
    <property type="entry name" value="PEP_mutase"/>
    <property type="match status" value="1"/>
</dbReference>
<dbReference type="PANTHER" id="PTHR42905:SF5">
    <property type="entry name" value="CARBOXYVINYL-CARBOXYPHOSPHONATE PHOSPHORYLMUTASE, CHLOROPLASTIC"/>
    <property type="match status" value="1"/>
</dbReference>
<dbReference type="SUPFAM" id="SSF51621">
    <property type="entry name" value="Phosphoenolpyruvate/pyruvate domain"/>
    <property type="match status" value="1"/>
</dbReference>
<evidence type="ECO:0000313" key="2">
    <source>
        <dbReference type="Proteomes" id="UP000656804"/>
    </source>
</evidence>
<keyword evidence="1" id="KW-0456">Lyase</keyword>
<proteinExistence type="predicted"/>
<evidence type="ECO:0000313" key="1">
    <source>
        <dbReference type="EMBL" id="MBF4163288.1"/>
    </source>
</evidence>
<protein>
    <submittedName>
        <fullName evidence="1">Isocitrate lyase/PEP mutase family protein</fullName>
    </submittedName>
</protein>
<dbReference type="InterPro" id="IPR039556">
    <property type="entry name" value="ICL/PEPM"/>
</dbReference>
<keyword evidence="2" id="KW-1185">Reference proteome</keyword>
<organism evidence="1 2">
    <name type="scientific">Nocardioides acrostichi</name>
    <dbReference type="NCBI Taxonomy" id="2784339"/>
    <lineage>
        <taxon>Bacteria</taxon>
        <taxon>Bacillati</taxon>
        <taxon>Actinomycetota</taxon>
        <taxon>Actinomycetes</taxon>
        <taxon>Propionibacteriales</taxon>
        <taxon>Nocardioidaceae</taxon>
        <taxon>Nocardioides</taxon>
    </lineage>
</organism>
<gene>
    <name evidence="1" type="ORF">ISG29_16480</name>
</gene>
<dbReference type="InterPro" id="IPR040442">
    <property type="entry name" value="Pyrv_kinase-like_dom_sf"/>
</dbReference>
<dbReference type="CDD" id="cd00377">
    <property type="entry name" value="ICL_PEPM"/>
    <property type="match status" value="1"/>
</dbReference>
<comment type="caution">
    <text evidence="1">The sequence shown here is derived from an EMBL/GenBank/DDBJ whole genome shotgun (WGS) entry which is preliminary data.</text>
</comment>
<dbReference type="PANTHER" id="PTHR42905">
    <property type="entry name" value="PHOSPHOENOLPYRUVATE CARBOXYLASE"/>
    <property type="match status" value="1"/>
</dbReference>
<dbReference type="Proteomes" id="UP000656804">
    <property type="component" value="Unassembled WGS sequence"/>
</dbReference>
<dbReference type="EMBL" id="JADIVZ010000010">
    <property type="protein sequence ID" value="MBF4163288.1"/>
    <property type="molecule type" value="Genomic_DNA"/>
</dbReference>
<accession>A0A930UYM5</accession>
<sequence>MRARMREIVDSGRTVVVPGGPNALTTRMIEEEGFEASYVTGAGIANTYLGMPDIGLLSLSELAMHVQAISNVVDIPLIVDADTGFGNAMNTWHTVRTLEHAGASAIQIEDQTFPKRCGHFEGKSIVPLEEMLEKVGAAVDARSDPNLLIVARTDARATHGLADAIERGNAFRDAGADIVFVEAPQSQAEIRTIAAEVPGPKVLNLVQGGKTPEPTRAEMQELGFSIALYANLPLIVSIRAVRSALSSLADGSADEAGPFVSWTERQSLVRKDWFDSKSDEYARGPARLLSDEPGLRLGEA</sequence>
<dbReference type="GO" id="GO:0016833">
    <property type="term" value="F:oxo-acid-lyase activity"/>
    <property type="evidence" value="ECO:0007669"/>
    <property type="project" value="UniProtKB-ARBA"/>
</dbReference>